<dbReference type="Gene3D" id="3.30.950.30">
    <property type="entry name" value="Schlafen, AAA domain"/>
    <property type="match status" value="1"/>
</dbReference>
<evidence type="ECO:0000313" key="4">
    <source>
        <dbReference type="EMBL" id="WOT05362.1"/>
    </source>
</evidence>
<keyword evidence="2" id="KW-0472">Membrane</keyword>
<name>A0ABZ0JYI3_9GAMM</name>
<feature type="transmembrane region" description="Helical" evidence="2">
    <location>
        <begin position="179"/>
        <end position="200"/>
    </location>
</feature>
<feature type="domain" description="Schlafen AlbA-2" evidence="3">
    <location>
        <begin position="25"/>
        <end position="109"/>
    </location>
</feature>
<dbReference type="InterPro" id="IPR007421">
    <property type="entry name" value="Schlafen_AlbA_2_dom"/>
</dbReference>
<accession>A0ABZ0JYI3</accession>
<keyword evidence="2" id="KW-0812">Transmembrane</keyword>
<gene>
    <name evidence="4" type="ORF">RGE70_00615</name>
</gene>
<protein>
    <recommendedName>
        <fullName evidence="3">Schlafen AlbA-2 domain-containing protein</fullName>
    </recommendedName>
</protein>
<evidence type="ECO:0000259" key="3">
    <source>
        <dbReference type="Pfam" id="PF04326"/>
    </source>
</evidence>
<evidence type="ECO:0000256" key="1">
    <source>
        <dbReference type="SAM" id="Coils"/>
    </source>
</evidence>
<sequence>MLKEIDTSILDWAPKFMDTSNDEDQLILPASISFLELAKYVSAIANNNGGNILLGAYSEKGYGAGFQNVDAELVKKSQNILEAVELKISSHQARLQNIYLLEIEKSDSLAFADSSPYIMKNGKPKLMSERQLIEKLGLGVDSSLINMVSEQITKQSAKVDALSEELKEKSKLKNQVRGLLVGGFVGWLLSTVLNVIFNIGGQG</sequence>
<proteinExistence type="predicted"/>
<feature type="coiled-coil region" evidence="1">
    <location>
        <begin position="145"/>
        <end position="172"/>
    </location>
</feature>
<evidence type="ECO:0000256" key="2">
    <source>
        <dbReference type="SAM" id="Phobius"/>
    </source>
</evidence>
<dbReference type="Proteomes" id="UP001529491">
    <property type="component" value="Chromosome"/>
</dbReference>
<dbReference type="Pfam" id="PF04326">
    <property type="entry name" value="SLFN_AlbA_2"/>
    <property type="match status" value="1"/>
</dbReference>
<keyword evidence="2" id="KW-1133">Transmembrane helix</keyword>
<evidence type="ECO:0000313" key="5">
    <source>
        <dbReference type="Proteomes" id="UP001529491"/>
    </source>
</evidence>
<keyword evidence="1" id="KW-0175">Coiled coil</keyword>
<dbReference type="RefSeq" id="WP_310469625.1">
    <property type="nucleotide sequence ID" value="NZ_CP136522.1"/>
</dbReference>
<organism evidence="4 5">
    <name type="scientific">Shewanella youngdeokensis</name>
    <dbReference type="NCBI Taxonomy" id="2999068"/>
    <lineage>
        <taxon>Bacteria</taxon>
        <taxon>Pseudomonadati</taxon>
        <taxon>Pseudomonadota</taxon>
        <taxon>Gammaproteobacteria</taxon>
        <taxon>Alteromonadales</taxon>
        <taxon>Shewanellaceae</taxon>
        <taxon>Shewanella</taxon>
    </lineage>
</organism>
<keyword evidence="5" id="KW-1185">Reference proteome</keyword>
<dbReference type="InterPro" id="IPR038461">
    <property type="entry name" value="Schlafen_AlbA_2_dom_sf"/>
</dbReference>
<dbReference type="EMBL" id="CP136522">
    <property type="protein sequence ID" value="WOT05362.1"/>
    <property type="molecule type" value="Genomic_DNA"/>
</dbReference>
<reference evidence="4 5" key="1">
    <citation type="submission" date="2023-10" db="EMBL/GenBank/DDBJ databases">
        <title>Complete genome sequence of Shewanella sp. DAU334.</title>
        <authorList>
            <person name="Lee Y.-S."/>
            <person name="Jeong H.-R."/>
            <person name="Hwang E.-J."/>
            <person name="Choi Y.-L."/>
            <person name="Kim G.-D."/>
        </authorList>
    </citation>
    <scope>NUCLEOTIDE SEQUENCE [LARGE SCALE GENOMIC DNA]</scope>
    <source>
        <strain evidence="4 5">DAU334</strain>
    </source>
</reference>